<evidence type="ECO:0000313" key="7">
    <source>
        <dbReference type="Proteomes" id="UP000317835"/>
    </source>
</evidence>
<keyword evidence="3" id="KW-0067">ATP-binding</keyword>
<evidence type="ECO:0000256" key="2">
    <source>
        <dbReference type="ARBA" id="ARBA00022741"/>
    </source>
</evidence>
<gene>
    <name evidence="6" type="ORF">ElP_38130</name>
</gene>
<dbReference type="InterPro" id="IPR027417">
    <property type="entry name" value="P-loop_NTPase"/>
</dbReference>
<evidence type="ECO:0000259" key="5">
    <source>
        <dbReference type="Pfam" id="PF05157"/>
    </source>
</evidence>
<organism evidence="6 7">
    <name type="scientific">Tautonia plasticadhaerens</name>
    <dbReference type="NCBI Taxonomy" id="2527974"/>
    <lineage>
        <taxon>Bacteria</taxon>
        <taxon>Pseudomonadati</taxon>
        <taxon>Planctomycetota</taxon>
        <taxon>Planctomycetia</taxon>
        <taxon>Isosphaerales</taxon>
        <taxon>Isosphaeraceae</taxon>
        <taxon>Tautonia</taxon>
    </lineage>
</organism>
<dbReference type="InterPro" id="IPR001482">
    <property type="entry name" value="T2SS/T4SS_dom"/>
</dbReference>
<accession>A0A518H4Y4</accession>
<dbReference type="Gene3D" id="3.40.50.300">
    <property type="entry name" value="P-loop containing nucleotide triphosphate hydrolases"/>
    <property type="match status" value="1"/>
</dbReference>
<feature type="domain" description="Bacterial type II secretion system protein E" evidence="4">
    <location>
        <begin position="183"/>
        <end position="565"/>
    </location>
</feature>
<dbReference type="FunFam" id="3.30.450.90:FF:000001">
    <property type="entry name" value="Type II secretion system ATPase GspE"/>
    <property type="match status" value="1"/>
</dbReference>
<dbReference type="RefSeq" id="WP_145271817.1">
    <property type="nucleotide sequence ID" value="NZ_CP036426.1"/>
</dbReference>
<evidence type="ECO:0000313" key="6">
    <source>
        <dbReference type="EMBL" id="QDV35905.1"/>
    </source>
</evidence>
<dbReference type="InterPro" id="IPR007831">
    <property type="entry name" value="T2SS_GspE_N"/>
</dbReference>
<dbReference type="Pfam" id="PF00437">
    <property type="entry name" value="T2SSE"/>
    <property type="match status" value="1"/>
</dbReference>
<evidence type="ECO:0000256" key="1">
    <source>
        <dbReference type="ARBA" id="ARBA00006611"/>
    </source>
</evidence>
<reference evidence="6 7" key="1">
    <citation type="submission" date="2019-02" db="EMBL/GenBank/DDBJ databases">
        <title>Deep-cultivation of Planctomycetes and their phenomic and genomic characterization uncovers novel biology.</title>
        <authorList>
            <person name="Wiegand S."/>
            <person name="Jogler M."/>
            <person name="Boedeker C."/>
            <person name="Pinto D."/>
            <person name="Vollmers J."/>
            <person name="Rivas-Marin E."/>
            <person name="Kohn T."/>
            <person name="Peeters S.H."/>
            <person name="Heuer A."/>
            <person name="Rast P."/>
            <person name="Oberbeckmann S."/>
            <person name="Bunk B."/>
            <person name="Jeske O."/>
            <person name="Meyerdierks A."/>
            <person name="Storesund J.E."/>
            <person name="Kallscheuer N."/>
            <person name="Luecker S."/>
            <person name="Lage O.M."/>
            <person name="Pohl T."/>
            <person name="Merkel B.J."/>
            <person name="Hornburger P."/>
            <person name="Mueller R.-W."/>
            <person name="Bruemmer F."/>
            <person name="Labrenz M."/>
            <person name="Spormann A.M."/>
            <person name="Op den Camp H."/>
            <person name="Overmann J."/>
            <person name="Amann R."/>
            <person name="Jetten M.S.M."/>
            <person name="Mascher T."/>
            <person name="Medema M.H."/>
            <person name="Devos D.P."/>
            <person name="Kaster A.-K."/>
            <person name="Ovreas L."/>
            <person name="Rohde M."/>
            <person name="Galperin M.Y."/>
            <person name="Jogler C."/>
        </authorList>
    </citation>
    <scope>NUCLEOTIDE SEQUENCE [LARGE SCALE GENOMIC DNA]</scope>
    <source>
        <strain evidence="6 7">ElP</strain>
    </source>
</reference>
<dbReference type="FunFam" id="3.40.50.300:FF:000398">
    <property type="entry name" value="Type IV pilus assembly ATPase PilB"/>
    <property type="match status" value="1"/>
</dbReference>
<dbReference type="InterPro" id="IPR037257">
    <property type="entry name" value="T2SS_E_N_sf"/>
</dbReference>
<dbReference type="SUPFAM" id="SSF52540">
    <property type="entry name" value="P-loop containing nucleoside triphosphate hydrolases"/>
    <property type="match status" value="1"/>
</dbReference>
<dbReference type="OrthoDB" id="244550at2"/>
<keyword evidence="2" id="KW-0547">Nucleotide-binding</keyword>
<dbReference type="SUPFAM" id="SSF160246">
    <property type="entry name" value="EspE N-terminal domain-like"/>
    <property type="match status" value="1"/>
</dbReference>
<dbReference type="PANTHER" id="PTHR30258:SF1">
    <property type="entry name" value="PROTEIN TRANSPORT PROTEIN HOFB HOMOLOG"/>
    <property type="match status" value="1"/>
</dbReference>
<name>A0A518H4Y4_9BACT</name>
<dbReference type="KEGG" id="tpla:ElP_38130"/>
<dbReference type="GO" id="GO:0016887">
    <property type="term" value="F:ATP hydrolysis activity"/>
    <property type="evidence" value="ECO:0007669"/>
    <property type="project" value="TreeGrafter"/>
</dbReference>
<dbReference type="GO" id="GO:0005886">
    <property type="term" value="C:plasma membrane"/>
    <property type="evidence" value="ECO:0007669"/>
    <property type="project" value="TreeGrafter"/>
</dbReference>
<evidence type="ECO:0000256" key="3">
    <source>
        <dbReference type="ARBA" id="ARBA00022840"/>
    </source>
</evidence>
<feature type="domain" description="Type II secretion system protein GspE N-terminal" evidence="5">
    <location>
        <begin position="59"/>
        <end position="146"/>
    </location>
</feature>
<keyword evidence="7" id="KW-1185">Reference proteome</keyword>
<dbReference type="EMBL" id="CP036426">
    <property type="protein sequence ID" value="QDV35905.1"/>
    <property type="molecule type" value="Genomic_DNA"/>
</dbReference>
<dbReference type="Gene3D" id="3.30.450.90">
    <property type="match status" value="1"/>
</dbReference>
<dbReference type="Proteomes" id="UP000317835">
    <property type="component" value="Chromosome"/>
</dbReference>
<protein>
    <submittedName>
        <fullName evidence="6">Type II/IV secretion system protein</fullName>
    </submittedName>
</protein>
<dbReference type="Pfam" id="PF05157">
    <property type="entry name" value="MshEN"/>
    <property type="match status" value="1"/>
</dbReference>
<proteinExistence type="inferred from homology"/>
<dbReference type="Gene3D" id="3.30.300.160">
    <property type="entry name" value="Type II secretion system, protein E, N-terminal domain"/>
    <property type="match status" value="1"/>
</dbReference>
<comment type="similarity">
    <text evidence="1">Belongs to the GSP E family.</text>
</comment>
<dbReference type="AlphaFoldDB" id="A0A518H4Y4"/>
<dbReference type="GO" id="GO:0005524">
    <property type="term" value="F:ATP binding"/>
    <property type="evidence" value="ECO:0007669"/>
    <property type="project" value="UniProtKB-KW"/>
</dbReference>
<sequence>MARRLGTILVDMGYLDEDALWKVLEAQKGSENEPIGKVAVRLGLVREEQVLRALGEQLSMKVIKLADTTIPPEVAEAVNQSMAEAFKVVPVAIGRKDKAITVAMAEPQNPATLDSLRSFLGVEVKGVIAAEGEVLAKIEELYAGSSAESLNDVIRQIESDKDLSRFQNRNESTIDLEAIEEMAEAAPVRKLLNMVLLLSIKDKASDIHFEPFEDEYKMRYRVDGVLYELVPPPRHLAPAIASRIKVMSNLDIAERRLPQDGRIELNIGGNSVDIRVSTLPTMFGESVVLRILDRTVVQLDLEKIGMTAETLRRWREVVHKPNGIILVTGPTSSGKTTTLYATLNELNTVEDKIITTEEPVEYDIDGLIQVPINAEIGVTFASCLRAILRQDPDKILIGETRDLETAEISIQASLTGHIVFTTLHTNDAPSAVTRLRDMGVPPFLITATVEGVLAQRLVRKICASCRTEFRPSEEILMELGLSAEQGAAQKFYYGRGCDRCNNTGYKGRMGLYELVVVNDHLRELIVKETSLDDFRESCRKAGMQTLRESGLEALNDGLTTVEEVLKATITED</sequence>
<dbReference type="CDD" id="cd01129">
    <property type="entry name" value="PulE-GspE-like"/>
    <property type="match status" value="1"/>
</dbReference>
<evidence type="ECO:0000259" key="4">
    <source>
        <dbReference type="Pfam" id="PF00437"/>
    </source>
</evidence>
<dbReference type="PANTHER" id="PTHR30258">
    <property type="entry name" value="TYPE II SECRETION SYSTEM PROTEIN GSPE-RELATED"/>
    <property type="match status" value="1"/>
</dbReference>